<reference evidence="4 5" key="1">
    <citation type="journal article" date="2023" name="Nat. Commun.">
        <title>Origin of minicircular mitochondrial genomes in red algae.</title>
        <authorList>
            <person name="Lee Y."/>
            <person name="Cho C.H."/>
            <person name="Lee Y.M."/>
            <person name="Park S.I."/>
            <person name="Yang J.H."/>
            <person name="West J.A."/>
            <person name="Bhattacharya D."/>
            <person name="Yoon H.S."/>
        </authorList>
    </citation>
    <scope>NUCLEOTIDE SEQUENCE [LARGE SCALE GENOMIC DNA]</scope>
    <source>
        <strain evidence="4 5">CCMP1338</strain>
        <tissue evidence="4">Whole cell</tissue>
    </source>
</reference>
<evidence type="ECO:0000259" key="2">
    <source>
        <dbReference type="Pfam" id="PF08553"/>
    </source>
</evidence>
<dbReference type="EMBL" id="JAMWBK010000006">
    <property type="protein sequence ID" value="KAJ8904094.1"/>
    <property type="molecule type" value="Genomic_DNA"/>
</dbReference>
<dbReference type="Proteomes" id="UP001157974">
    <property type="component" value="Unassembled WGS sequence"/>
</dbReference>
<accession>A0AAV8UNP3</accession>
<dbReference type="InterPro" id="IPR013863">
    <property type="entry name" value="VID27_C"/>
</dbReference>
<protein>
    <recommendedName>
        <fullName evidence="6">Vacuolar import/degradation Vid27 C-terminal domain-containing protein</fullName>
    </recommendedName>
</protein>
<dbReference type="PANTHER" id="PTHR31913:SF0">
    <property type="entry name" value="VACUOLAR IMPORT AND DEGRADATION PROTEIN 27"/>
    <property type="match status" value="1"/>
</dbReference>
<evidence type="ECO:0000259" key="3">
    <source>
        <dbReference type="Pfam" id="PF17747"/>
    </source>
</evidence>
<dbReference type="PANTHER" id="PTHR31913">
    <property type="entry name" value="VACUOLAR IMPORT AND DEGRADATION PROTEIN 27"/>
    <property type="match status" value="1"/>
</dbReference>
<dbReference type="InterPro" id="IPR040458">
    <property type="entry name" value="Vid27"/>
</dbReference>
<gene>
    <name evidence="4" type="ORF">NDN08_000623</name>
</gene>
<evidence type="ECO:0000313" key="4">
    <source>
        <dbReference type="EMBL" id="KAJ8904094.1"/>
    </source>
</evidence>
<dbReference type="GO" id="GO:0005737">
    <property type="term" value="C:cytoplasm"/>
    <property type="evidence" value="ECO:0007669"/>
    <property type="project" value="TreeGrafter"/>
</dbReference>
<dbReference type="Pfam" id="PF08553">
    <property type="entry name" value="VID27"/>
    <property type="match status" value="1"/>
</dbReference>
<comment type="caution">
    <text evidence="4">The sequence shown here is derived from an EMBL/GenBank/DDBJ whole genome shotgun (WGS) entry which is preliminary data.</text>
</comment>
<organism evidence="4 5">
    <name type="scientific">Rhodosorus marinus</name>
    <dbReference type="NCBI Taxonomy" id="101924"/>
    <lineage>
        <taxon>Eukaryota</taxon>
        <taxon>Rhodophyta</taxon>
        <taxon>Stylonematophyceae</taxon>
        <taxon>Stylonematales</taxon>
        <taxon>Stylonemataceae</taxon>
        <taxon>Rhodosorus</taxon>
    </lineage>
</organism>
<dbReference type="SUPFAM" id="SSF50969">
    <property type="entry name" value="YVTN repeat-like/Quinoprotein amine dehydrogenase"/>
    <property type="match status" value="1"/>
</dbReference>
<keyword evidence="5" id="KW-1185">Reference proteome</keyword>
<dbReference type="InterPro" id="IPR040768">
    <property type="entry name" value="Vid27_PH"/>
</dbReference>
<dbReference type="AlphaFoldDB" id="A0AAV8UNP3"/>
<feature type="domain" description="Vid27 PH-like" evidence="3">
    <location>
        <begin position="19"/>
        <end position="121"/>
    </location>
</feature>
<dbReference type="Pfam" id="PF17747">
    <property type="entry name" value="VID27_PH"/>
    <property type="match status" value="1"/>
</dbReference>
<feature type="domain" description="Vacuolar import/degradation Vid27 C-terminal" evidence="2">
    <location>
        <begin position="180"/>
        <end position="505"/>
    </location>
</feature>
<evidence type="ECO:0000256" key="1">
    <source>
        <dbReference type="SAM" id="MobiDB-lite"/>
    </source>
</evidence>
<feature type="compositionally biased region" description="Basic and acidic residues" evidence="1">
    <location>
        <begin position="166"/>
        <end position="177"/>
    </location>
</feature>
<name>A0AAV8UNP3_9RHOD</name>
<evidence type="ECO:0000313" key="5">
    <source>
        <dbReference type="Proteomes" id="UP001157974"/>
    </source>
</evidence>
<proteinExistence type="predicted"/>
<dbReference type="InterPro" id="IPR011044">
    <property type="entry name" value="Quino_amine_DH_bsu"/>
</dbReference>
<feature type="region of interest" description="Disordered" evidence="1">
    <location>
        <begin position="151"/>
        <end position="177"/>
    </location>
</feature>
<dbReference type="GO" id="GO:0005634">
    <property type="term" value="C:nucleus"/>
    <property type="evidence" value="ECO:0007669"/>
    <property type="project" value="TreeGrafter"/>
</dbReference>
<evidence type="ECO:0008006" key="6">
    <source>
        <dbReference type="Google" id="ProtNLM"/>
    </source>
</evidence>
<sequence>MTTEAKEDVGVELIRARGKLYHFVDGAFTLLKEDVQASIVRDRKGERQGYASFSMCVYDEKGKKVTHQEIDNSLLARFYSSELSIVWVVFLNDQRVSLSVKFEDPQSFVKFRNQYSVCLYEVSNPTAFDDLKEEDQKYVMESERDDIVMEEADEDDQDEGQNSFLDDPRDGAKVANSPDEHNRHLAVAYNNDRTFVIRGKHMGVFRADDEGMKFNTLVKIKDQKSTAFAPSQVLLHEQDRSMLFLNPDDKEKIYRMDLERGDIVNEFKAPNASVNTMSASSKYANLNPGQEFLGINKNQMMRFDPRDRDFVVQKKQYASGTKTNFTNLAATGAGYVAIGSENGDIRLYNEVGKIAKTHLSGLGDPIIGIDTTEDGAFILATTKTYILVVDTRVKGEVKGGFLKSMGKNKPIPVKLAIKPTDIMKHKMKEISFTPAHFNVGRSLERSIVASTGPFIVTWNFRHVKQGKLETYQIKRYKDNIVADNFAFDDEERIIVTLPDDVTVNRLRSRR</sequence>